<dbReference type="PANTHER" id="PTHR46206:SF5">
    <property type="entry name" value="P450, PUTATIVE (EUROFUNG)-RELATED"/>
    <property type="match status" value="1"/>
</dbReference>
<keyword evidence="12" id="KW-0560">Oxidoreductase</keyword>
<evidence type="ECO:0000256" key="5">
    <source>
        <dbReference type="ARBA" id="ARBA00022692"/>
    </source>
</evidence>
<keyword evidence="5" id="KW-0812">Transmembrane</keyword>
<dbReference type="InterPro" id="IPR001128">
    <property type="entry name" value="Cyt_P450"/>
</dbReference>
<proteinExistence type="inferred from homology"/>
<keyword evidence="7" id="KW-1133">Transmembrane helix</keyword>
<dbReference type="GO" id="GO:0016020">
    <property type="term" value="C:membrane"/>
    <property type="evidence" value="ECO:0007669"/>
    <property type="project" value="UniProtKB-SubCell"/>
</dbReference>
<evidence type="ECO:0000313" key="14">
    <source>
        <dbReference type="Proteomes" id="UP000266673"/>
    </source>
</evidence>
<dbReference type="PROSITE" id="PS00086">
    <property type="entry name" value="CYTOCHROME_P450"/>
    <property type="match status" value="1"/>
</dbReference>
<protein>
    <submittedName>
        <fullName evidence="13">Cytochrome P450</fullName>
    </submittedName>
</protein>
<comment type="cofactor">
    <cofactor evidence="1 11">
        <name>heme</name>
        <dbReference type="ChEBI" id="CHEBI:30413"/>
    </cofactor>
</comment>
<dbReference type="InterPro" id="IPR017972">
    <property type="entry name" value="Cyt_P450_CS"/>
</dbReference>
<accession>A0A397V9U9</accession>
<reference evidence="13 14" key="1">
    <citation type="submission" date="2018-06" db="EMBL/GenBank/DDBJ databases">
        <title>Comparative genomics reveals the genomic features of Rhizophagus irregularis, R. cerebriforme, R. diaphanum and Gigaspora rosea, and their symbiotic lifestyle signature.</title>
        <authorList>
            <person name="Morin E."/>
            <person name="San Clemente H."/>
            <person name="Chen E.C.H."/>
            <person name="De La Providencia I."/>
            <person name="Hainaut M."/>
            <person name="Kuo A."/>
            <person name="Kohler A."/>
            <person name="Murat C."/>
            <person name="Tang N."/>
            <person name="Roy S."/>
            <person name="Loubradou J."/>
            <person name="Henrissat B."/>
            <person name="Grigoriev I.V."/>
            <person name="Corradi N."/>
            <person name="Roux C."/>
            <person name="Martin F.M."/>
        </authorList>
    </citation>
    <scope>NUCLEOTIDE SEQUENCE [LARGE SCALE GENOMIC DNA]</scope>
    <source>
        <strain evidence="13 14">DAOM 194757</strain>
    </source>
</reference>
<comment type="similarity">
    <text evidence="3 12">Belongs to the cytochrome P450 family.</text>
</comment>
<keyword evidence="4 11" id="KW-0349">Heme</keyword>
<sequence>MKELFETLLGDIYVQSFFLGLILAAFLLKLSRRTKQDEPPLVYYRFPIIGHTWSFLTNCEKLILESREKYGETFSLYVFGQIMTIVGKETTHEVLRKDQDFSFSEGFRTQIPTHLIFESDALTEANIKIVKDLSAEKLKHLISRLQNSITKAMDLYIGECVEPKVIRHPAKTMVDIIAIPVANIIVGEECYNNEDILETFMNLKFSLKHFLIPPILSFIHPWLHQQFITIPFKFGWNPISKYQKVIHNRIKPVIKKRLHDKKRLGDACVAPLDALQYYLDDPEVTPNLDPNNVNYDFIVNGICGHIFAAMGTTTQGLTHVLYDLVEKKQQYWQELYQEAQEINKQCNGNELTFDDIARMVKMDSFVKESLRFSNPIAGMPHKCISKSYYTFANGYKIPSGRLVILNFSDTNNDEELQGQNPTEFHAYRHLEHNSPATKLERNFLTFGGGKHACPGRALAIKEIKVFLHKVLLKYDVRNDNEKIGPKRGYLGPLVAPINCSLVFEKRNEIVN</sequence>
<keyword evidence="14" id="KW-1185">Reference proteome</keyword>
<evidence type="ECO:0000256" key="10">
    <source>
        <dbReference type="ARBA" id="ARBA00023136"/>
    </source>
</evidence>
<organism evidence="13 14">
    <name type="scientific">Gigaspora rosea</name>
    <dbReference type="NCBI Taxonomy" id="44941"/>
    <lineage>
        <taxon>Eukaryota</taxon>
        <taxon>Fungi</taxon>
        <taxon>Fungi incertae sedis</taxon>
        <taxon>Mucoromycota</taxon>
        <taxon>Glomeromycotina</taxon>
        <taxon>Glomeromycetes</taxon>
        <taxon>Diversisporales</taxon>
        <taxon>Gigasporaceae</taxon>
        <taxon>Gigaspora</taxon>
    </lineage>
</organism>
<dbReference type="GO" id="GO:0016705">
    <property type="term" value="F:oxidoreductase activity, acting on paired donors, with incorporation or reduction of molecular oxygen"/>
    <property type="evidence" value="ECO:0007669"/>
    <property type="project" value="InterPro"/>
</dbReference>
<comment type="subcellular location">
    <subcellularLocation>
        <location evidence="2">Membrane</location>
    </subcellularLocation>
</comment>
<dbReference type="OrthoDB" id="1844152at2759"/>
<keyword evidence="9 12" id="KW-0503">Monooxygenase</keyword>
<dbReference type="Proteomes" id="UP000266673">
    <property type="component" value="Unassembled WGS sequence"/>
</dbReference>
<keyword evidence="6 11" id="KW-0479">Metal-binding</keyword>
<gene>
    <name evidence="13" type="ORF">C2G38_2245754</name>
</gene>
<dbReference type="EMBL" id="QKWP01000537">
    <property type="protein sequence ID" value="RIB18458.1"/>
    <property type="molecule type" value="Genomic_DNA"/>
</dbReference>
<evidence type="ECO:0000256" key="6">
    <source>
        <dbReference type="ARBA" id="ARBA00022723"/>
    </source>
</evidence>
<dbReference type="GO" id="GO:0020037">
    <property type="term" value="F:heme binding"/>
    <property type="evidence" value="ECO:0007669"/>
    <property type="project" value="InterPro"/>
</dbReference>
<keyword evidence="10" id="KW-0472">Membrane</keyword>
<keyword evidence="8 11" id="KW-0408">Iron</keyword>
<feature type="binding site" description="axial binding residue" evidence="11">
    <location>
        <position position="453"/>
    </location>
    <ligand>
        <name>heme</name>
        <dbReference type="ChEBI" id="CHEBI:30413"/>
    </ligand>
    <ligandPart>
        <name>Fe</name>
        <dbReference type="ChEBI" id="CHEBI:18248"/>
    </ligandPart>
</feature>
<evidence type="ECO:0000256" key="11">
    <source>
        <dbReference type="PIRSR" id="PIRSR602403-1"/>
    </source>
</evidence>
<evidence type="ECO:0000313" key="13">
    <source>
        <dbReference type="EMBL" id="RIB18458.1"/>
    </source>
</evidence>
<evidence type="ECO:0000256" key="12">
    <source>
        <dbReference type="RuleBase" id="RU000461"/>
    </source>
</evidence>
<dbReference type="Pfam" id="PF00067">
    <property type="entry name" value="p450"/>
    <property type="match status" value="1"/>
</dbReference>
<dbReference type="GO" id="GO:0005506">
    <property type="term" value="F:iron ion binding"/>
    <property type="evidence" value="ECO:0007669"/>
    <property type="project" value="InterPro"/>
</dbReference>
<dbReference type="PRINTS" id="PR00385">
    <property type="entry name" value="P450"/>
</dbReference>
<dbReference type="STRING" id="44941.A0A397V9U9"/>
<dbReference type="CDD" id="cd11041">
    <property type="entry name" value="CYP503A1-like"/>
    <property type="match status" value="1"/>
</dbReference>
<evidence type="ECO:0000256" key="3">
    <source>
        <dbReference type="ARBA" id="ARBA00010617"/>
    </source>
</evidence>
<dbReference type="PRINTS" id="PR00465">
    <property type="entry name" value="EP450IV"/>
</dbReference>
<dbReference type="SUPFAM" id="SSF48264">
    <property type="entry name" value="Cytochrome P450"/>
    <property type="match status" value="1"/>
</dbReference>
<evidence type="ECO:0000256" key="2">
    <source>
        <dbReference type="ARBA" id="ARBA00004370"/>
    </source>
</evidence>
<comment type="caution">
    <text evidence="13">The sequence shown here is derived from an EMBL/GenBank/DDBJ whole genome shotgun (WGS) entry which is preliminary data.</text>
</comment>
<dbReference type="Gene3D" id="1.10.630.10">
    <property type="entry name" value="Cytochrome P450"/>
    <property type="match status" value="1"/>
</dbReference>
<dbReference type="PANTHER" id="PTHR46206">
    <property type="entry name" value="CYTOCHROME P450"/>
    <property type="match status" value="1"/>
</dbReference>
<evidence type="ECO:0000256" key="9">
    <source>
        <dbReference type="ARBA" id="ARBA00023033"/>
    </source>
</evidence>
<evidence type="ECO:0000256" key="7">
    <source>
        <dbReference type="ARBA" id="ARBA00022989"/>
    </source>
</evidence>
<evidence type="ECO:0000256" key="4">
    <source>
        <dbReference type="ARBA" id="ARBA00022617"/>
    </source>
</evidence>
<dbReference type="InterPro" id="IPR036396">
    <property type="entry name" value="Cyt_P450_sf"/>
</dbReference>
<dbReference type="AlphaFoldDB" id="A0A397V9U9"/>
<dbReference type="InterPro" id="IPR002403">
    <property type="entry name" value="Cyt_P450_E_grp-IV"/>
</dbReference>
<evidence type="ECO:0000256" key="8">
    <source>
        <dbReference type="ARBA" id="ARBA00023004"/>
    </source>
</evidence>
<evidence type="ECO:0000256" key="1">
    <source>
        <dbReference type="ARBA" id="ARBA00001971"/>
    </source>
</evidence>
<dbReference type="GO" id="GO:0004497">
    <property type="term" value="F:monooxygenase activity"/>
    <property type="evidence" value="ECO:0007669"/>
    <property type="project" value="UniProtKB-KW"/>
</dbReference>
<name>A0A397V9U9_9GLOM</name>